<reference evidence="2" key="1">
    <citation type="submission" date="2016-11" db="UniProtKB">
        <authorList>
            <consortium name="WormBaseParasite"/>
        </authorList>
    </citation>
    <scope>IDENTIFICATION</scope>
</reference>
<keyword evidence="1" id="KW-1185">Reference proteome</keyword>
<dbReference type="Proteomes" id="UP000095287">
    <property type="component" value="Unplaced"/>
</dbReference>
<dbReference type="WBParaSite" id="L893_g23103.t1">
    <property type="protein sequence ID" value="L893_g23103.t1"/>
    <property type="gene ID" value="L893_g23103"/>
</dbReference>
<accession>A0A1I7Z6L1</accession>
<organism evidence="1 2">
    <name type="scientific">Steinernema glaseri</name>
    <dbReference type="NCBI Taxonomy" id="37863"/>
    <lineage>
        <taxon>Eukaryota</taxon>
        <taxon>Metazoa</taxon>
        <taxon>Ecdysozoa</taxon>
        <taxon>Nematoda</taxon>
        <taxon>Chromadorea</taxon>
        <taxon>Rhabditida</taxon>
        <taxon>Tylenchina</taxon>
        <taxon>Panagrolaimomorpha</taxon>
        <taxon>Strongyloidoidea</taxon>
        <taxon>Steinernematidae</taxon>
        <taxon>Steinernema</taxon>
    </lineage>
</organism>
<proteinExistence type="predicted"/>
<evidence type="ECO:0000313" key="1">
    <source>
        <dbReference type="Proteomes" id="UP000095287"/>
    </source>
</evidence>
<name>A0A1I7Z6L1_9BILA</name>
<dbReference type="AlphaFoldDB" id="A0A1I7Z6L1"/>
<protein>
    <submittedName>
        <fullName evidence="2">Uncharacterized protein</fullName>
    </submittedName>
</protein>
<evidence type="ECO:0000313" key="2">
    <source>
        <dbReference type="WBParaSite" id="L893_g23103.t1"/>
    </source>
</evidence>
<sequence>MSDVVTGPTNSVLKCMYFPQMCALSPNIFDPLLSIAPALLCKSASRTFFRFRCFRFLAPFKHNDHVRSPQA</sequence>